<proteinExistence type="inferred from homology"/>
<dbReference type="InterPro" id="IPR039426">
    <property type="entry name" value="TonB-dep_rcpt-like"/>
</dbReference>
<keyword evidence="3 7" id="KW-1134">Transmembrane beta strand</keyword>
<dbReference type="Pfam" id="PF07715">
    <property type="entry name" value="Plug"/>
    <property type="match status" value="1"/>
</dbReference>
<accession>U2J5H9</accession>
<dbReference type="Gene3D" id="2.60.40.1120">
    <property type="entry name" value="Carboxypeptidase-like, regulatory domain"/>
    <property type="match status" value="1"/>
</dbReference>
<sequence>MNYKSDFRRESQKHVLNKFLLKMKLVMFFLTAAILQVSANGFAQKITLNKTNVPLERVINDIREQTGYDFFYNKKLIKNANPVSVNVKNEPLSKALEACLQGQELTYEIKNNAIIIMASPDKVTLERPITGVVTNKFDDQALVGVTIQVKGTKTMVQTDDKGRFSLQLPDGATTLVIRYVGYKTQEIAIADFKHFVIRMVADDNELDQVVVTGIFERPEGNFTGSALTIKGDELRKMGVTDIFKSVSALDPAFNIVANNVFGGDINQMPDIQIRGQNSFPTLKDDVATNPNLPLFILDGFEVNIQRIKDLDVNIIASVVILKDASATTIYGSRGANGVMVINTVPPEPGKLRLSVFNDISISTPDLSVYRLLNGREKLDFEKRVGIYENKDPNQQYALDQLYNTRLKAVEGGINTDWRSLAVQTGINNRTSVSLTGGDEAIRYSIIAGANLQNGVMKGQDRINYSGQFDFTYMINKFRFSNSARFYQTKSNASPYGSFSTYLKMNPYWAPYDEQGNVNYHLEDFTADGPYIFNTVQTNPLYDGTLNTVDRNKLLGVQNNLNIRYDVFPSFFIESKLGITKEISSSDEFLPGSHTSFNKENDPALKGSYIKGQSENLNYEFSTYFNYKKAFNKQLILATAGAELGSIANDGYKFKTLGFLTDNLDHLLYATQYEPNGRPAGVEGKTNRVGFLLNGSYSYDNRYLADLSVRRDGSSAYGIDKKFGDFWSLGLGWNIHNEPFFKGNEHINRLKLRSTYGSTGTLAVPAYSSLTQYKFDVANGYDGELGVSHVGIGNPSLGWQEKRELNIGADIEVLNNRLNLRFEYYNSITNQAITELSLAPSIGFSSYFENYGKIKNKGVELAIQYKIINNLSQGTVWTVFANGLHNKNTLLEISDQLKTLNNKQNDKSKYIPNFLFEEGQSTTALYAVQSLGIDPATGKEVYRKKDGAKTYDWSAADKIAYGDTSPKIQGNFGTNVYYKGFELGISLDYRFGGQLYNQTLVDRVENINPKENVDRRAYDLGWKYPGDASRYRQIHITNNELTYTTTRFVEDENSININSISLGYLMSNQTFLKRAGISSLRVRAVTNDIARFSSVRIERGTDNPFARVYSLSINATF</sequence>
<evidence type="ECO:0000256" key="1">
    <source>
        <dbReference type="ARBA" id="ARBA00004571"/>
    </source>
</evidence>
<gene>
    <name evidence="9" type="ORF">M472_03975</name>
</gene>
<evidence type="ECO:0000256" key="3">
    <source>
        <dbReference type="ARBA" id="ARBA00022452"/>
    </source>
</evidence>
<evidence type="ECO:0000313" key="9">
    <source>
        <dbReference type="EMBL" id="ERJ57918.1"/>
    </source>
</evidence>
<comment type="caution">
    <text evidence="9">The sequence shown here is derived from an EMBL/GenBank/DDBJ whole genome shotgun (WGS) entry which is preliminary data.</text>
</comment>
<keyword evidence="2 7" id="KW-0813">Transport</keyword>
<dbReference type="PATRIC" id="fig|1346330.5.peg.3555"/>
<dbReference type="InterPro" id="IPR011662">
    <property type="entry name" value="Secretin/TonB_short_N"/>
</dbReference>
<dbReference type="InterPro" id="IPR037066">
    <property type="entry name" value="Plug_dom_sf"/>
</dbReference>
<evidence type="ECO:0000313" key="10">
    <source>
        <dbReference type="Proteomes" id="UP000016584"/>
    </source>
</evidence>
<dbReference type="NCBIfam" id="TIGR04056">
    <property type="entry name" value="OMP_RagA_SusC"/>
    <property type="match status" value="1"/>
</dbReference>
<dbReference type="SMART" id="SM00965">
    <property type="entry name" value="STN"/>
    <property type="match status" value="1"/>
</dbReference>
<dbReference type="AlphaFoldDB" id="U2J5H9"/>
<dbReference type="eggNOG" id="COG1629">
    <property type="taxonomic scope" value="Bacteria"/>
</dbReference>
<dbReference type="Pfam" id="PF07660">
    <property type="entry name" value="STN"/>
    <property type="match status" value="1"/>
</dbReference>
<evidence type="ECO:0000256" key="2">
    <source>
        <dbReference type="ARBA" id="ARBA00022448"/>
    </source>
</evidence>
<evidence type="ECO:0000256" key="5">
    <source>
        <dbReference type="ARBA" id="ARBA00023136"/>
    </source>
</evidence>
<dbReference type="EMBL" id="ATDL01000020">
    <property type="protein sequence ID" value="ERJ57918.1"/>
    <property type="molecule type" value="Genomic_DNA"/>
</dbReference>
<dbReference type="SUPFAM" id="SSF56935">
    <property type="entry name" value="Porins"/>
    <property type="match status" value="1"/>
</dbReference>
<dbReference type="Gene3D" id="2.40.170.20">
    <property type="entry name" value="TonB-dependent receptor, beta-barrel domain"/>
    <property type="match status" value="1"/>
</dbReference>
<feature type="domain" description="Secretin/TonB short N-terminal" evidence="8">
    <location>
        <begin position="68"/>
        <end position="119"/>
    </location>
</feature>
<dbReference type="Gene3D" id="2.170.130.10">
    <property type="entry name" value="TonB-dependent receptor, plug domain"/>
    <property type="match status" value="1"/>
</dbReference>
<dbReference type="STRING" id="1346330.M472_03975"/>
<dbReference type="PROSITE" id="PS52016">
    <property type="entry name" value="TONB_DEPENDENT_REC_3"/>
    <property type="match status" value="1"/>
</dbReference>
<comment type="subcellular location">
    <subcellularLocation>
        <location evidence="1 7">Cell outer membrane</location>
        <topology evidence="1 7">Multi-pass membrane protein</topology>
    </subcellularLocation>
</comment>
<dbReference type="SUPFAM" id="SSF49464">
    <property type="entry name" value="Carboxypeptidase regulatory domain-like"/>
    <property type="match status" value="1"/>
</dbReference>
<name>U2J5H9_9SPHI</name>
<dbReference type="InterPro" id="IPR023996">
    <property type="entry name" value="TonB-dep_OMP_SusC/RagA"/>
</dbReference>
<dbReference type="GO" id="GO:0009279">
    <property type="term" value="C:cell outer membrane"/>
    <property type="evidence" value="ECO:0007669"/>
    <property type="project" value="UniProtKB-SubCell"/>
</dbReference>
<keyword evidence="4 7" id="KW-0812">Transmembrane</keyword>
<evidence type="ECO:0000256" key="4">
    <source>
        <dbReference type="ARBA" id="ARBA00022692"/>
    </source>
</evidence>
<dbReference type="Gene3D" id="3.55.50.30">
    <property type="match status" value="1"/>
</dbReference>
<evidence type="ECO:0000256" key="6">
    <source>
        <dbReference type="ARBA" id="ARBA00023237"/>
    </source>
</evidence>
<protein>
    <recommendedName>
        <fullName evidence="8">Secretin/TonB short N-terminal domain-containing protein</fullName>
    </recommendedName>
</protein>
<keyword evidence="10" id="KW-1185">Reference proteome</keyword>
<comment type="similarity">
    <text evidence="7">Belongs to the TonB-dependent receptor family.</text>
</comment>
<keyword evidence="5 7" id="KW-0472">Membrane</keyword>
<evidence type="ECO:0000259" key="8">
    <source>
        <dbReference type="SMART" id="SM00965"/>
    </source>
</evidence>
<dbReference type="InterPro" id="IPR008969">
    <property type="entry name" value="CarboxyPept-like_regulatory"/>
</dbReference>
<dbReference type="InterPro" id="IPR012910">
    <property type="entry name" value="Plug_dom"/>
</dbReference>
<reference evidence="9 10" key="1">
    <citation type="journal article" date="2013" name="Genome Announc.">
        <title>The Draft Genome Sequence of Sphingomonas paucimobilis Strain HER1398 (Proteobacteria), Host to the Giant PAU Phage, Indicates That It Is a Member of the Genus Sphingobacterium (Bacteroidetes).</title>
        <authorList>
            <person name="White R.A.III."/>
            <person name="Suttle C.A."/>
        </authorList>
    </citation>
    <scope>NUCLEOTIDE SEQUENCE [LARGE SCALE GENOMIC DNA]</scope>
    <source>
        <strain evidence="9 10">HER1398</strain>
    </source>
</reference>
<dbReference type="InterPro" id="IPR036942">
    <property type="entry name" value="Beta-barrel_TonB_sf"/>
</dbReference>
<dbReference type="Pfam" id="PF13715">
    <property type="entry name" value="CarbopepD_reg_2"/>
    <property type="match status" value="1"/>
</dbReference>
<dbReference type="Proteomes" id="UP000016584">
    <property type="component" value="Unassembled WGS sequence"/>
</dbReference>
<evidence type="ECO:0000256" key="7">
    <source>
        <dbReference type="PROSITE-ProRule" id="PRU01360"/>
    </source>
</evidence>
<organism evidence="9 10">
    <name type="scientific">Sphingobacterium paucimobilis HER1398</name>
    <dbReference type="NCBI Taxonomy" id="1346330"/>
    <lineage>
        <taxon>Bacteria</taxon>
        <taxon>Pseudomonadati</taxon>
        <taxon>Bacteroidota</taxon>
        <taxon>Sphingobacteriia</taxon>
        <taxon>Sphingobacteriales</taxon>
        <taxon>Sphingobacteriaceae</taxon>
        <taxon>Sphingobacterium</taxon>
    </lineage>
</organism>
<keyword evidence="6 7" id="KW-0998">Cell outer membrane</keyword>